<sequence length="240" mass="27854">MDGIFGNHYEAYPFIAYSASHIFMVLFLVIGIVALYFFRAKLRKYDKGIRLSFFVILFTLEAGYHFWLYSTNQWESSIALPLQLCSISLILCLILHLTKSKIMFQFVYFLGVAGALMAMLTPELFLGYPHFRYFQFFITHIFIILTSFYFIFVLKYKPTVKGLVRSFIFLNICAAVAYYANKLTGGNYMFLSYKPSNGSLLDYFGPYPWYILVLEAAALIFFAVILLPFYALQQKARDKS</sequence>
<feature type="transmembrane region" description="Helical" evidence="1">
    <location>
        <begin position="209"/>
        <end position="232"/>
    </location>
</feature>
<comment type="caution">
    <text evidence="2">The sequence shown here is derived from an EMBL/GenBank/DDBJ whole genome shotgun (WGS) entry which is preliminary data.</text>
</comment>
<evidence type="ECO:0000313" key="3">
    <source>
        <dbReference type="Proteomes" id="UP000441354"/>
    </source>
</evidence>
<reference evidence="2 3" key="1">
    <citation type="journal article" date="2014" name="Arch. Microbiol.">
        <title>Bacillus mesophilum sp. nov., strain IITR-54T, a novel 4-chlorobiphenyl dechlorinating bacterium.</title>
        <authorList>
            <person name="Manickam N."/>
            <person name="Singh N.K."/>
            <person name="Bajaj A."/>
            <person name="Kumar R.M."/>
            <person name="Kaur G."/>
            <person name="Kaur N."/>
            <person name="Bala M."/>
            <person name="Kumar A."/>
            <person name="Mayilraj S."/>
        </authorList>
    </citation>
    <scope>NUCLEOTIDE SEQUENCE [LARGE SCALE GENOMIC DNA]</scope>
    <source>
        <strain evidence="2 3">IITR-54</strain>
    </source>
</reference>
<evidence type="ECO:0000256" key="1">
    <source>
        <dbReference type="SAM" id="Phobius"/>
    </source>
</evidence>
<keyword evidence="1" id="KW-0472">Membrane</keyword>
<dbReference type="Proteomes" id="UP000441354">
    <property type="component" value="Unassembled WGS sequence"/>
</dbReference>
<organism evidence="2 3">
    <name type="scientific">Bacillus mesophilum</name>
    <dbReference type="NCBI Taxonomy" id="1071718"/>
    <lineage>
        <taxon>Bacteria</taxon>
        <taxon>Bacillati</taxon>
        <taxon>Bacillota</taxon>
        <taxon>Bacilli</taxon>
        <taxon>Bacillales</taxon>
        <taxon>Bacillaceae</taxon>
        <taxon>Bacillus</taxon>
    </lineage>
</organism>
<keyword evidence="1" id="KW-0812">Transmembrane</keyword>
<accession>A0A7V7UX69</accession>
<dbReference type="OrthoDB" id="9813172at2"/>
<feature type="transmembrane region" description="Helical" evidence="1">
    <location>
        <begin position="133"/>
        <end position="154"/>
    </location>
</feature>
<feature type="transmembrane region" description="Helical" evidence="1">
    <location>
        <begin position="50"/>
        <end position="70"/>
    </location>
</feature>
<gene>
    <name evidence="2" type="ORF">F7732_03655</name>
</gene>
<feature type="transmembrane region" description="Helical" evidence="1">
    <location>
        <begin position="102"/>
        <end position="121"/>
    </location>
</feature>
<name>A0A7V7UX69_9BACI</name>
<dbReference type="EMBL" id="WBOT01000001">
    <property type="protein sequence ID" value="KAB2335676.1"/>
    <property type="molecule type" value="Genomic_DNA"/>
</dbReference>
<feature type="transmembrane region" description="Helical" evidence="1">
    <location>
        <begin position="163"/>
        <end position="180"/>
    </location>
</feature>
<dbReference type="NCBIfam" id="TIGR02206">
    <property type="entry name" value="intg_mem_TP0381"/>
    <property type="match status" value="1"/>
</dbReference>
<dbReference type="AlphaFoldDB" id="A0A7V7UX69"/>
<feature type="transmembrane region" description="Helical" evidence="1">
    <location>
        <begin position="76"/>
        <end position="95"/>
    </location>
</feature>
<dbReference type="RefSeq" id="WP_151572291.1">
    <property type="nucleotide sequence ID" value="NZ_WBOT01000001.1"/>
</dbReference>
<evidence type="ECO:0000313" key="2">
    <source>
        <dbReference type="EMBL" id="KAB2335676.1"/>
    </source>
</evidence>
<keyword evidence="3" id="KW-1185">Reference proteome</keyword>
<dbReference type="InterPro" id="IPR011737">
    <property type="entry name" value="CHP02206_TP0381"/>
</dbReference>
<dbReference type="Pfam" id="PF14808">
    <property type="entry name" value="TMEM164"/>
    <property type="match status" value="1"/>
</dbReference>
<proteinExistence type="predicted"/>
<keyword evidence="1" id="KW-1133">Transmembrane helix</keyword>
<protein>
    <submittedName>
        <fullName evidence="2">TIGR02206 family membrane protein</fullName>
    </submittedName>
</protein>
<feature type="transmembrane region" description="Helical" evidence="1">
    <location>
        <begin position="14"/>
        <end position="38"/>
    </location>
</feature>